<accession>A0ABR3HAX3</accession>
<evidence type="ECO:0000256" key="41">
    <source>
        <dbReference type="ARBA" id="ARBA00049449"/>
    </source>
</evidence>
<dbReference type="SUPFAM" id="SSF52151">
    <property type="entry name" value="FabD/lysophospholipase-like"/>
    <property type="match status" value="1"/>
</dbReference>
<comment type="catalytic activity">
    <reaction evidence="16">
        <text>a (3R)-hydroxyacyl-[ACP] + NADP(+) = a 3-oxoacyl-[ACP] + NADPH + H(+)</text>
        <dbReference type="Rhea" id="RHEA:17397"/>
        <dbReference type="Rhea" id="RHEA-COMP:9916"/>
        <dbReference type="Rhea" id="RHEA-COMP:9945"/>
        <dbReference type="ChEBI" id="CHEBI:15378"/>
        <dbReference type="ChEBI" id="CHEBI:57783"/>
        <dbReference type="ChEBI" id="CHEBI:58349"/>
        <dbReference type="ChEBI" id="CHEBI:78776"/>
        <dbReference type="ChEBI" id="CHEBI:78827"/>
        <dbReference type="EC" id="1.1.1.100"/>
    </reaction>
    <physiologicalReaction direction="right-to-left" evidence="16">
        <dbReference type="Rhea" id="RHEA:17399"/>
    </physiologicalReaction>
</comment>
<dbReference type="Pfam" id="PF02801">
    <property type="entry name" value="Ketoacyl-synt_C"/>
    <property type="match status" value="1"/>
</dbReference>
<reference evidence="45 46" key="1">
    <citation type="submission" date="2024-06" db="EMBL/GenBank/DDBJ databases">
        <title>A chromosome-level genome assembly of beet webworm, Loxostege sticticalis.</title>
        <authorList>
            <person name="Zhang Y."/>
        </authorList>
    </citation>
    <scope>NUCLEOTIDE SEQUENCE [LARGE SCALE GENOMIC DNA]</scope>
    <source>
        <strain evidence="45">AQ026</strain>
        <tissue evidence="45">Whole body</tissue>
    </source>
</reference>
<comment type="catalytic activity">
    <reaction evidence="30">
        <text>3-oxohexanoyl-[ACP] + NADPH + H(+) = (3R)-hydroxyhexanoyl-[ACP] + NADP(+)</text>
        <dbReference type="Rhea" id="RHEA:41824"/>
        <dbReference type="Rhea" id="RHEA-COMP:9629"/>
        <dbReference type="Rhea" id="RHEA-COMP:9630"/>
        <dbReference type="ChEBI" id="CHEBI:15378"/>
        <dbReference type="ChEBI" id="CHEBI:57783"/>
        <dbReference type="ChEBI" id="CHEBI:58349"/>
        <dbReference type="ChEBI" id="CHEBI:78456"/>
        <dbReference type="ChEBI" id="CHEBI:78457"/>
    </reaction>
    <physiologicalReaction direction="left-to-right" evidence="30">
        <dbReference type="Rhea" id="RHEA:41825"/>
    </physiologicalReaction>
</comment>
<evidence type="ECO:0000256" key="42">
    <source>
        <dbReference type="ARBA" id="ARBA00049521"/>
    </source>
</evidence>
<dbReference type="SUPFAM" id="SSF50129">
    <property type="entry name" value="GroES-like"/>
    <property type="match status" value="1"/>
</dbReference>
<protein>
    <recommendedName>
        <fullName evidence="44">Ketosynthase family 3 (KS3) domain-containing protein</fullName>
    </recommendedName>
</protein>
<dbReference type="InterPro" id="IPR014031">
    <property type="entry name" value="Ketoacyl_synth_C"/>
</dbReference>
<evidence type="ECO:0000256" key="40">
    <source>
        <dbReference type="ARBA" id="ARBA00049422"/>
    </source>
</evidence>
<comment type="catalytic activity">
    <reaction evidence="4">
        <text>(3R)-hydroxyoctanoyl-[ACP] = (2E)-octenoyl-[ACP] + H2O</text>
        <dbReference type="Rhea" id="RHEA:41844"/>
        <dbReference type="Rhea" id="RHEA-COMP:9634"/>
        <dbReference type="Rhea" id="RHEA-COMP:9635"/>
        <dbReference type="ChEBI" id="CHEBI:15377"/>
        <dbReference type="ChEBI" id="CHEBI:78461"/>
        <dbReference type="ChEBI" id="CHEBI:78462"/>
    </reaction>
    <physiologicalReaction direction="left-to-right" evidence="4">
        <dbReference type="Rhea" id="RHEA:41845"/>
    </physiologicalReaction>
</comment>
<dbReference type="SUPFAM" id="SSF51735">
    <property type="entry name" value="NAD(P)-binding Rossmann-fold domains"/>
    <property type="match status" value="1"/>
</dbReference>
<comment type="catalytic activity">
    <reaction evidence="9">
        <text>(3R)-hydroxytetradecanoyl-[ACP] = (2E)-tetradecenoyl-[ACP] + H2O</text>
        <dbReference type="Rhea" id="RHEA:41892"/>
        <dbReference type="Rhea" id="RHEA-COMP:9646"/>
        <dbReference type="Rhea" id="RHEA-COMP:9647"/>
        <dbReference type="ChEBI" id="CHEBI:15377"/>
        <dbReference type="ChEBI" id="CHEBI:78474"/>
        <dbReference type="ChEBI" id="CHEBI:78475"/>
    </reaction>
    <physiologicalReaction direction="left-to-right" evidence="9">
        <dbReference type="Rhea" id="RHEA:41893"/>
    </physiologicalReaction>
</comment>
<evidence type="ECO:0000256" key="28">
    <source>
        <dbReference type="ARBA" id="ARBA00048420"/>
    </source>
</evidence>
<comment type="catalytic activity">
    <reaction evidence="8">
        <text>a (3R)-hydroxyacyl-[ACP] = a (2E)-enoyl-[ACP] + H2O</text>
        <dbReference type="Rhea" id="RHEA:13097"/>
        <dbReference type="Rhea" id="RHEA-COMP:9925"/>
        <dbReference type="Rhea" id="RHEA-COMP:9945"/>
        <dbReference type="ChEBI" id="CHEBI:15377"/>
        <dbReference type="ChEBI" id="CHEBI:78784"/>
        <dbReference type="ChEBI" id="CHEBI:78827"/>
        <dbReference type="EC" id="4.2.1.59"/>
    </reaction>
    <physiologicalReaction direction="left-to-right" evidence="8">
        <dbReference type="Rhea" id="RHEA:13098"/>
    </physiologicalReaction>
</comment>
<evidence type="ECO:0000256" key="29">
    <source>
        <dbReference type="ARBA" id="ARBA00048506"/>
    </source>
</evidence>
<dbReference type="Pfam" id="PF16197">
    <property type="entry name" value="KAsynt_C_assoc"/>
    <property type="match status" value="1"/>
</dbReference>
<evidence type="ECO:0000256" key="23">
    <source>
        <dbReference type="ARBA" id="ARBA00047953"/>
    </source>
</evidence>
<evidence type="ECO:0000256" key="32">
    <source>
        <dbReference type="ARBA" id="ARBA00048691"/>
    </source>
</evidence>
<dbReference type="InterPro" id="IPR016035">
    <property type="entry name" value="Acyl_Trfase/lysoPLipase"/>
</dbReference>
<dbReference type="InterPro" id="IPR036291">
    <property type="entry name" value="NAD(P)-bd_dom_sf"/>
</dbReference>
<evidence type="ECO:0000256" key="39">
    <source>
        <dbReference type="ARBA" id="ARBA00049414"/>
    </source>
</evidence>
<dbReference type="SMART" id="SM00827">
    <property type="entry name" value="PKS_AT"/>
    <property type="match status" value="1"/>
</dbReference>
<evidence type="ECO:0000256" key="9">
    <source>
        <dbReference type="ARBA" id="ARBA00023398"/>
    </source>
</evidence>
<evidence type="ECO:0000256" key="30">
    <source>
        <dbReference type="ARBA" id="ARBA00048571"/>
    </source>
</evidence>
<evidence type="ECO:0000256" key="31">
    <source>
        <dbReference type="ARBA" id="ARBA00048650"/>
    </source>
</evidence>
<feature type="domain" description="Ketosynthase family 3 (KS3)" evidence="44">
    <location>
        <begin position="20"/>
        <end position="429"/>
    </location>
</feature>
<dbReference type="InterPro" id="IPR001227">
    <property type="entry name" value="Ac_transferase_dom_sf"/>
</dbReference>
<evidence type="ECO:0000256" key="15">
    <source>
        <dbReference type="ARBA" id="ARBA00047394"/>
    </source>
</evidence>
<comment type="catalytic activity">
    <reaction evidence="36">
        <text>decanoyl-[ACP] + malonyl-[ACP] + H(+) = 3-oxododecanoyl-[ACP] + holo-[ACP] + CO2</text>
        <dbReference type="Rhea" id="RHEA:41868"/>
        <dbReference type="Rhea" id="RHEA-COMP:9623"/>
        <dbReference type="Rhea" id="RHEA-COMP:9640"/>
        <dbReference type="Rhea" id="RHEA-COMP:9641"/>
        <dbReference type="Rhea" id="RHEA-COMP:9685"/>
        <dbReference type="ChEBI" id="CHEBI:15378"/>
        <dbReference type="ChEBI" id="CHEBI:16526"/>
        <dbReference type="ChEBI" id="CHEBI:64479"/>
        <dbReference type="ChEBI" id="CHEBI:78449"/>
        <dbReference type="ChEBI" id="CHEBI:78468"/>
        <dbReference type="ChEBI" id="CHEBI:78469"/>
    </reaction>
    <physiologicalReaction direction="left-to-right" evidence="36">
        <dbReference type="Rhea" id="RHEA:41869"/>
    </physiologicalReaction>
</comment>
<comment type="function">
    <text evidence="13">Fatty acid synthetase is a multifunctional enzyme that catalyzes the de novo biosynthesis of long-chain saturated fatty acids starting from acetyl-CoA and malonyl-CoA in the presence of NADPH. This multifunctional protein contains 7 catalytic activities and a site for the binding of the prosthetic group 4'-phosphopantetheine of the acyl carrier protein ([ACP]) domain.</text>
</comment>
<evidence type="ECO:0000256" key="4">
    <source>
        <dbReference type="ARBA" id="ARBA00023332"/>
    </source>
</evidence>
<name>A0ABR3HAX3_LOXSC</name>
<dbReference type="InterPro" id="IPR020841">
    <property type="entry name" value="PKS_Beta-ketoAc_synthase_dom"/>
</dbReference>
<dbReference type="CDD" id="cd05195">
    <property type="entry name" value="enoyl_red"/>
    <property type="match status" value="1"/>
</dbReference>
<evidence type="ECO:0000256" key="17">
    <source>
        <dbReference type="ARBA" id="ARBA00047440"/>
    </source>
</evidence>
<dbReference type="Proteomes" id="UP001549920">
    <property type="component" value="Unassembled WGS sequence"/>
</dbReference>
<comment type="catalytic activity">
    <reaction evidence="27">
        <text>tetradecanoyl-[ACP] + H2O = tetradecanoate + holo-[ACP] + H(+)</text>
        <dbReference type="Rhea" id="RHEA:30123"/>
        <dbReference type="Rhea" id="RHEA-COMP:9648"/>
        <dbReference type="Rhea" id="RHEA-COMP:9685"/>
        <dbReference type="ChEBI" id="CHEBI:15377"/>
        <dbReference type="ChEBI" id="CHEBI:15378"/>
        <dbReference type="ChEBI" id="CHEBI:30807"/>
        <dbReference type="ChEBI" id="CHEBI:64479"/>
        <dbReference type="ChEBI" id="CHEBI:78477"/>
        <dbReference type="EC" id="3.1.2.14"/>
    </reaction>
    <physiologicalReaction direction="left-to-right" evidence="27">
        <dbReference type="Rhea" id="RHEA:30124"/>
    </physiologicalReaction>
</comment>
<dbReference type="InterPro" id="IPR014043">
    <property type="entry name" value="Acyl_transferase_dom"/>
</dbReference>
<comment type="catalytic activity">
    <reaction evidence="26">
        <text>(2E)-dodecenoyl-[ACP] + NADPH + H(+) = dodecanoyl-[ACP] + NADP(+)</text>
        <dbReference type="Rhea" id="RHEA:41880"/>
        <dbReference type="Rhea" id="RHEA-COMP:9643"/>
        <dbReference type="Rhea" id="RHEA-COMP:9644"/>
        <dbReference type="ChEBI" id="CHEBI:15378"/>
        <dbReference type="ChEBI" id="CHEBI:57783"/>
        <dbReference type="ChEBI" id="CHEBI:58349"/>
        <dbReference type="ChEBI" id="CHEBI:65264"/>
        <dbReference type="ChEBI" id="CHEBI:78472"/>
    </reaction>
    <physiologicalReaction direction="left-to-right" evidence="26">
        <dbReference type="Rhea" id="RHEA:41881"/>
    </physiologicalReaction>
</comment>
<comment type="catalytic activity">
    <reaction evidence="37">
        <text>(2E)-tetradecenoyl-[ACP] + NADPH + H(+) = tetradecanoyl-[ACP] + NADP(+)</text>
        <dbReference type="Rhea" id="RHEA:41896"/>
        <dbReference type="Rhea" id="RHEA-COMP:9647"/>
        <dbReference type="Rhea" id="RHEA-COMP:9648"/>
        <dbReference type="ChEBI" id="CHEBI:15378"/>
        <dbReference type="ChEBI" id="CHEBI:57783"/>
        <dbReference type="ChEBI" id="CHEBI:58349"/>
        <dbReference type="ChEBI" id="CHEBI:78475"/>
        <dbReference type="ChEBI" id="CHEBI:78477"/>
    </reaction>
    <physiologicalReaction direction="left-to-right" evidence="37">
        <dbReference type="Rhea" id="RHEA:41897"/>
    </physiologicalReaction>
</comment>
<dbReference type="SMART" id="SM00825">
    <property type="entry name" value="PKS_KS"/>
    <property type="match status" value="1"/>
</dbReference>
<comment type="catalytic activity">
    <reaction evidence="18">
        <text>tetradecanoyl-[ACP] + malonyl-[ACP] + H(+) = 3-oxohexadecanoyl-[ACP] + holo-[ACP] + CO2</text>
        <dbReference type="Rhea" id="RHEA:41900"/>
        <dbReference type="Rhea" id="RHEA-COMP:9623"/>
        <dbReference type="Rhea" id="RHEA-COMP:9648"/>
        <dbReference type="Rhea" id="RHEA-COMP:9649"/>
        <dbReference type="Rhea" id="RHEA-COMP:9685"/>
        <dbReference type="ChEBI" id="CHEBI:15378"/>
        <dbReference type="ChEBI" id="CHEBI:16526"/>
        <dbReference type="ChEBI" id="CHEBI:64479"/>
        <dbReference type="ChEBI" id="CHEBI:78449"/>
        <dbReference type="ChEBI" id="CHEBI:78477"/>
        <dbReference type="ChEBI" id="CHEBI:78478"/>
    </reaction>
    <physiologicalReaction direction="left-to-right" evidence="18">
        <dbReference type="Rhea" id="RHEA:41901"/>
    </physiologicalReaction>
</comment>
<dbReference type="Pfam" id="PF00698">
    <property type="entry name" value="Acyl_transf_1"/>
    <property type="match status" value="1"/>
</dbReference>
<comment type="catalytic activity">
    <reaction evidence="17">
        <text>3-oxodecanoyl-[ACP] + NADPH + H(+) = (3R)-hydroxydecanoyl-[ACP] + NADP(+)</text>
        <dbReference type="Rhea" id="RHEA:41856"/>
        <dbReference type="Rhea" id="RHEA-COMP:9637"/>
        <dbReference type="Rhea" id="RHEA-COMP:9638"/>
        <dbReference type="ChEBI" id="CHEBI:15378"/>
        <dbReference type="ChEBI" id="CHEBI:57783"/>
        <dbReference type="ChEBI" id="CHEBI:58349"/>
        <dbReference type="ChEBI" id="CHEBI:78464"/>
        <dbReference type="ChEBI" id="CHEBI:78466"/>
    </reaction>
    <physiologicalReaction direction="left-to-right" evidence="17">
        <dbReference type="Rhea" id="RHEA:41857"/>
    </physiologicalReaction>
</comment>
<comment type="catalytic activity">
    <reaction evidence="20">
        <text>dodecanoyl-[ACP] + malonyl-[ACP] + H(+) = 3-oxotetradecanoyl-[ACP] + holo-[ACP] + CO2</text>
        <dbReference type="Rhea" id="RHEA:41884"/>
        <dbReference type="Rhea" id="RHEA-COMP:9623"/>
        <dbReference type="Rhea" id="RHEA-COMP:9644"/>
        <dbReference type="Rhea" id="RHEA-COMP:9645"/>
        <dbReference type="Rhea" id="RHEA-COMP:9685"/>
        <dbReference type="ChEBI" id="CHEBI:15378"/>
        <dbReference type="ChEBI" id="CHEBI:16526"/>
        <dbReference type="ChEBI" id="CHEBI:64479"/>
        <dbReference type="ChEBI" id="CHEBI:65264"/>
        <dbReference type="ChEBI" id="CHEBI:78449"/>
        <dbReference type="ChEBI" id="CHEBI:78473"/>
    </reaction>
    <physiologicalReaction direction="left-to-right" evidence="20">
        <dbReference type="Rhea" id="RHEA:41885"/>
    </physiologicalReaction>
</comment>
<comment type="catalytic activity">
    <reaction evidence="25">
        <text>hexadecanoyl-[ACP] + malonyl-[ACP] + H(+) = 3-oxooctadecanoyl-[ACP] + holo-[ACP] + CO2</text>
        <dbReference type="Rhea" id="RHEA:41916"/>
        <dbReference type="Rhea" id="RHEA-COMP:9623"/>
        <dbReference type="Rhea" id="RHEA-COMP:9652"/>
        <dbReference type="Rhea" id="RHEA-COMP:9653"/>
        <dbReference type="Rhea" id="RHEA-COMP:9685"/>
        <dbReference type="ChEBI" id="CHEBI:15378"/>
        <dbReference type="ChEBI" id="CHEBI:16526"/>
        <dbReference type="ChEBI" id="CHEBI:64479"/>
        <dbReference type="ChEBI" id="CHEBI:78449"/>
        <dbReference type="ChEBI" id="CHEBI:78483"/>
        <dbReference type="ChEBI" id="CHEBI:78487"/>
    </reaction>
    <physiologicalReaction direction="left-to-right" evidence="25">
        <dbReference type="Rhea" id="RHEA:41917"/>
    </physiologicalReaction>
</comment>
<comment type="catalytic activity">
    <reaction evidence="19">
        <text>(2E)-butenoyl-[ACP] + NADPH + H(+) = butanoyl-[ACP] + NADP(+)</text>
        <dbReference type="Rhea" id="RHEA:41812"/>
        <dbReference type="Rhea" id="RHEA-COMP:9627"/>
        <dbReference type="Rhea" id="RHEA-COMP:9628"/>
        <dbReference type="ChEBI" id="CHEBI:15378"/>
        <dbReference type="ChEBI" id="CHEBI:57783"/>
        <dbReference type="ChEBI" id="CHEBI:58349"/>
        <dbReference type="ChEBI" id="CHEBI:78453"/>
        <dbReference type="ChEBI" id="CHEBI:78454"/>
    </reaction>
    <physiologicalReaction direction="left-to-right" evidence="19">
        <dbReference type="Rhea" id="RHEA:41813"/>
    </physiologicalReaction>
</comment>
<evidence type="ECO:0000256" key="20">
    <source>
        <dbReference type="ARBA" id="ARBA00047578"/>
    </source>
</evidence>
<dbReference type="SUPFAM" id="SSF55048">
    <property type="entry name" value="Probable ACP-binding domain of malonyl-CoA ACP transacylase"/>
    <property type="match status" value="1"/>
</dbReference>
<keyword evidence="3" id="KW-0663">Pyridoxal phosphate</keyword>
<dbReference type="InterPro" id="IPR016036">
    <property type="entry name" value="Malonyl_transacylase_ACP-bd"/>
</dbReference>
<keyword evidence="46" id="KW-1185">Reference proteome</keyword>
<evidence type="ECO:0000256" key="5">
    <source>
        <dbReference type="ARBA" id="ARBA00023351"/>
    </source>
</evidence>
<dbReference type="PROSITE" id="PS52004">
    <property type="entry name" value="KS3_2"/>
    <property type="match status" value="1"/>
</dbReference>
<comment type="catalytic activity">
    <reaction evidence="41">
        <text>butanoyl-[ACP] + malonyl-[ACP] + H(+) = 3-oxohexanoyl-[ACP] + holo-[ACP] + CO2</text>
        <dbReference type="Rhea" id="RHEA:41820"/>
        <dbReference type="Rhea" id="RHEA-COMP:9623"/>
        <dbReference type="Rhea" id="RHEA-COMP:9628"/>
        <dbReference type="Rhea" id="RHEA-COMP:9629"/>
        <dbReference type="Rhea" id="RHEA-COMP:9685"/>
        <dbReference type="ChEBI" id="CHEBI:15378"/>
        <dbReference type="ChEBI" id="CHEBI:16526"/>
        <dbReference type="ChEBI" id="CHEBI:64479"/>
        <dbReference type="ChEBI" id="CHEBI:78449"/>
        <dbReference type="ChEBI" id="CHEBI:78454"/>
        <dbReference type="ChEBI" id="CHEBI:78456"/>
    </reaction>
    <physiologicalReaction direction="left-to-right" evidence="41">
        <dbReference type="Rhea" id="RHEA:41821"/>
    </physiologicalReaction>
</comment>
<evidence type="ECO:0000256" key="43">
    <source>
        <dbReference type="ARBA" id="ARBA00049533"/>
    </source>
</evidence>
<dbReference type="PANTHER" id="PTHR43775">
    <property type="entry name" value="FATTY ACID SYNTHASE"/>
    <property type="match status" value="1"/>
</dbReference>
<comment type="catalytic activity">
    <reaction evidence="24">
        <text>acetyl-[ACP] + malonyl-[ACP] + H(+) = 3-oxobutanoyl-[ACP] + holo-[ACP] + CO2</text>
        <dbReference type="Rhea" id="RHEA:41800"/>
        <dbReference type="Rhea" id="RHEA-COMP:9621"/>
        <dbReference type="Rhea" id="RHEA-COMP:9623"/>
        <dbReference type="Rhea" id="RHEA-COMP:9625"/>
        <dbReference type="Rhea" id="RHEA-COMP:9685"/>
        <dbReference type="ChEBI" id="CHEBI:15378"/>
        <dbReference type="ChEBI" id="CHEBI:16526"/>
        <dbReference type="ChEBI" id="CHEBI:64479"/>
        <dbReference type="ChEBI" id="CHEBI:78446"/>
        <dbReference type="ChEBI" id="CHEBI:78449"/>
        <dbReference type="ChEBI" id="CHEBI:78450"/>
    </reaction>
    <physiologicalReaction direction="left-to-right" evidence="24">
        <dbReference type="Rhea" id="RHEA:41801"/>
    </physiologicalReaction>
</comment>
<comment type="catalytic activity">
    <reaction evidence="31">
        <text>a 2,3-saturated acyl-[ACP] + NADP(+) = a (2E)-enoyl-[ACP] + NADPH + H(+)</text>
        <dbReference type="Rhea" id="RHEA:22564"/>
        <dbReference type="Rhea" id="RHEA-COMP:9925"/>
        <dbReference type="Rhea" id="RHEA-COMP:9926"/>
        <dbReference type="ChEBI" id="CHEBI:15378"/>
        <dbReference type="ChEBI" id="CHEBI:57783"/>
        <dbReference type="ChEBI" id="CHEBI:58349"/>
        <dbReference type="ChEBI" id="CHEBI:78784"/>
        <dbReference type="ChEBI" id="CHEBI:78785"/>
        <dbReference type="EC" id="1.3.1.39"/>
    </reaction>
    <physiologicalReaction direction="right-to-left" evidence="31">
        <dbReference type="Rhea" id="RHEA:22566"/>
    </physiologicalReaction>
</comment>
<dbReference type="Gene3D" id="3.90.180.10">
    <property type="entry name" value="Medium-chain alcohol dehydrogenases, catalytic domain"/>
    <property type="match status" value="1"/>
</dbReference>
<dbReference type="InterPro" id="IPR042104">
    <property type="entry name" value="PKS_dehydratase_sf"/>
</dbReference>
<comment type="catalytic activity">
    <reaction evidence="10">
        <text>(3R)-hydroxyoctadecanoyl-[ACP] = (2E)-octadecenoyl-[ACP] + H2O</text>
        <dbReference type="Rhea" id="RHEA:41924"/>
        <dbReference type="Rhea" id="RHEA-COMP:9654"/>
        <dbReference type="Rhea" id="RHEA-COMP:9655"/>
        <dbReference type="ChEBI" id="CHEBI:15377"/>
        <dbReference type="ChEBI" id="CHEBI:78488"/>
        <dbReference type="ChEBI" id="CHEBI:78489"/>
    </reaction>
    <physiologicalReaction direction="left-to-right" evidence="10">
        <dbReference type="Rhea" id="RHEA:41925"/>
    </physiologicalReaction>
</comment>
<evidence type="ECO:0000256" key="22">
    <source>
        <dbReference type="ARBA" id="ARBA00047897"/>
    </source>
</evidence>
<dbReference type="Gene3D" id="3.10.129.110">
    <property type="entry name" value="Polyketide synthase dehydratase"/>
    <property type="match status" value="1"/>
</dbReference>
<comment type="catalytic activity">
    <reaction evidence="29">
        <text>a fatty acyl-[ACP] + malonyl-[ACP] + H(+) = a 3-oxoacyl-[ACP] + holo-[ACP] + CO2</text>
        <dbReference type="Rhea" id="RHEA:22836"/>
        <dbReference type="Rhea" id="RHEA-COMP:9623"/>
        <dbReference type="Rhea" id="RHEA-COMP:9685"/>
        <dbReference type="Rhea" id="RHEA-COMP:9916"/>
        <dbReference type="Rhea" id="RHEA-COMP:14125"/>
        <dbReference type="ChEBI" id="CHEBI:15378"/>
        <dbReference type="ChEBI" id="CHEBI:16526"/>
        <dbReference type="ChEBI" id="CHEBI:64479"/>
        <dbReference type="ChEBI" id="CHEBI:78449"/>
        <dbReference type="ChEBI" id="CHEBI:78776"/>
        <dbReference type="ChEBI" id="CHEBI:138651"/>
        <dbReference type="EC" id="2.3.1.41"/>
    </reaction>
    <physiologicalReaction direction="left-to-right" evidence="29">
        <dbReference type="Rhea" id="RHEA:22837"/>
    </physiologicalReaction>
</comment>
<comment type="catalytic activity">
    <reaction evidence="38">
        <text>3-oxododecanoyl-[ACP] + NADPH + H(+) = (3R)-hydroxydodecanoyl-[ACP] + NADP(+)</text>
        <dbReference type="Rhea" id="RHEA:41872"/>
        <dbReference type="Rhea" id="RHEA-COMP:9641"/>
        <dbReference type="Rhea" id="RHEA-COMP:9642"/>
        <dbReference type="ChEBI" id="CHEBI:15378"/>
        <dbReference type="ChEBI" id="CHEBI:57783"/>
        <dbReference type="ChEBI" id="CHEBI:58349"/>
        <dbReference type="ChEBI" id="CHEBI:78469"/>
        <dbReference type="ChEBI" id="CHEBI:78470"/>
    </reaction>
    <physiologicalReaction direction="left-to-right" evidence="38">
        <dbReference type="Rhea" id="RHEA:41873"/>
    </physiologicalReaction>
</comment>
<evidence type="ECO:0000256" key="19">
    <source>
        <dbReference type="ARBA" id="ARBA00047500"/>
    </source>
</evidence>
<comment type="catalytic activity">
    <reaction evidence="15">
        <text>hexanoyl-[ACP] + malonyl-[ACP] + H(+) = 3-oxooctanoyl-[ACP] + holo-[ACP] + CO2</text>
        <dbReference type="Rhea" id="RHEA:41836"/>
        <dbReference type="Rhea" id="RHEA-COMP:9623"/>
        <dbReference type="Rhea" id="RHEA-COMP:9632"/>
        <dbReference type="Rhea" id="RHEA-COMP:9633"/>
        <dbReference type="Rhea" id="RHEA-COMP:9685"/>
        <dbReference type="ChEBI" id="CHEBI:15378"/>
        <dbReference type="ChEBI" id="CHEBI:16526"/>
        <dbReference type="ChEBI" id="CHEBI:64479"/>
        <dbReference type="ChEBI" id="CHEBI:78449"/>
        <dbReference type="ChEBI" id="CHEBI:78459"/>
        <dbReference type="ChEBI" id="CHEBI:78460"/>
    </reaction>
    <physiologicalReaction direction="left-to-right" evidence="15">
        <dbReference type="Rhea" id="RHEA:41837"/>
    </physiologicalReaction>
</comment>
<dbReference type="CDD" id="cd00833">
    <property type="entry name" value="PKS"/>
    <property type="match status" value="1"/>
</dbReference>
<dbReference type="SUPFAM" id="SSF53474">
    <property type="entry name" value="alpha/beta-Hydrolases"/>
    <property type="match status" value="1"/>
</dbReference>
<organism evidence="45 46">
    <name type="scientific">Loxostege sticticalis</name>
    <name type="common">Beet webworm moth</name>
    <dbReference type="NCBI Taxonomy" id="481309"/>
    <lineage>
        <taxon>Eukaryota</taxon>
        <taxon>Metazoa</taxon>
        <taxon>Ecdysozoa</taxon>
        <taxon>Arthropoda</taxon>
        <taxon>Hexapoda</taxon>
        <taxon>Insecta</taxon>
        <taxon>Pterygota</taxon>
        <taxon>Neoptera</taxon>
        <taxon>Endopterygota</taxon>
        <taxon>Lepidoptera</taxon>
        <taxon>Glossata</taxon>
        <taxon>Ditrysia</taxon>
        <taxon>Pyraloidea</taxon>
        <taxon>Crambidae</taxon>
        <taxon>Pyraustinae</taxon>
        <taxon>Loxostege</taxon>
    </lineage>
</organism>
<comment type="catalytic activity">
    <reaction evidence="22">
        <text>(2E)-hexenoyl-[ACP] + NADPH + H(+) = hexanoyl-[ACP] + NADP(+)</text>
        <dbReference type="Rhea" id="RHEA:41832"/>
        <dbReference type="Rhea" id="RHEA-COMP:9631"/>
        <dbReference type="Rhea" id="RHEA-COMP:9632"/>
        <dbReference type="ChEBI" id="CHEBI:15378"/>
        <dbReference type="ChEBI" id="CHEBI:57783"/>
        <dbReference type="ChEBI" id="CHEBI:58349"/>
        <dbReference type="ChEBI" id="CHEBI:78458"/>
        <dbReference type="ChEBI" id="CHEBI:78459"/>
    </reaction>
    <physiologicalReaction direction="left-to-right" evidence="22">
        <dbReference type="Rhea" id="RHEA:41833"/>
    </physiologicalReaction>
</comment>
<evidence type="ECO:0000256" key="16">
    <source>
        <dbReference type="ARBA" id="ARBA00047400"/>
    </source>
</evidence>
<evidence type="ECO:0000256" key="11">
    <source>
        <dbReference type="ARBA" id="ARBA00023401"/>
    </source>
</evidence>
<comment type="catalytic activity">
    <reaction evidence="32">
        <text>holo-[ACP] + acetyl-CoA = acetyl-[ACP] + CoA</text>
        <dbReference type="Rhea" id="RHEA:41788"/>
        <dbReference type="Rhea" id="RHEA-COMP:9621"/>
        <dbReference type="Rhea" id="RHEA-COMP:9685"/>
        <dbReference type="ChEBI" id="CHEBI:57287"/>
        <dbReference type="ChEBI" id="CHEBI:57288"/>
        <dbReference type="ChEBI" id="CHEBI:64479"/>
        <dbReference type="ChEBI" id="CHEBI:78446"/>
        <dbReference type="EC" id="2.3.1.38"/>
    </reaction>
    <physiologicalReaction direction="left-to-right" evidence="32">
        <dbReference type="Rhea" id="RHEA:41789"/>
    </physiologicalReaction>
</comment>
<evidence type="ECO:0000313" key="45">
    <source>
        <dbReference type="EMBL" id="KAL0867563.1"/>
    </source>
</evidence>
<comment type="catalytic activity">
    <reaction evidence="7">
        <text>(3R)-hydroxydecanoyl-[ACP] = (2E)-decenoyl-[ACP] + H2O</text>
        <dbReference type="Rhea" id="RHEA:41860"/>
        <dbReference type="Rhea" id="RHEA-COMP:9638"/>
        <dbReference type="Rhea" id="RHEA-COMP:9639"/>
        <dbReference type="ChEBI" id="CHEBI:15377"/>
        <dbReference type="ChEBI" id="CHEBI:78466"/>
        <dbReference type="ChEBI" id="CHEBI:78467"/>
    </reaction>
    <physiologicalReaction direction="left-to-right" evidence="7">
        <dbReference type="Rhea" id="RHEA:41861"/>
    </physiologicalReaction>
</comment>
<sequence length="2318" mass="258027">MTPKPQMPSGMDPKVPRCNGDKIVISGMSGAFPQCNDVKEFSDLLYNKVNPMTSDNKRWKFDHPEVARFTGNVPDLDRFDAQFFGVHARLGTQMDTMSRKMLEHTYQAIYDAGLSPEHLSGRNIGVYIGVCFSESEKIASYVSSTRTGLGIVGCSKSMFANRISFWLNARGPSVAVDEACCSSMAALNHAYHAISRGYCEAAIVGGANMSIHPHSTLHFARMIRTSGDGKLKSFDENADGIVKSEAVNILFLQKEKDALRVYADVLHVKSQYLNLEGESDPSFGFYRDPVIASNFLNSFYEEAGISPKAVEYVEAFGSAVPEADKAELEAFAEVFCQNRKDPLMVGSVMSNIGYAEAATGISSIMKVLLGYHRGKLAATLNCPNPRKDVPALQDGRINIVTEHKPFGRTLTAVNNMSFTGCNAHVLLQGRNVPKDLSRYKSSIPHLVTISGRHESAVKKMLAELKSRPIDAEELALLHNIHSVNISGHLGRGFAILDTDAEQKTVSLVEKCEHFDAAKKPLWFVYSGMGSQWAGMGAQLMRIPVFAAAIQRCHRALRPKGIDIIHIITTPDKTIFDNVLHSFIGIAALQIGLTDVLREIGLVPDNIIGHSLGELGCAYADGCFTAEEMILAASSRGQVSVETEFIRGSMAAVGLGYQQIVHMLPPEIEVACHNSSESSTISGPAEVMKEFVQKLTARGIFAREVPCSNIAYHSRYIAKAGPGLLKNLSEIIKDPKPRSSKWLSTSIPQNRWNEPIAKYSSAEYHTNNLLSSVLLEETLQLIPANAVLIEIAPHGLMQAILKRALPSCTHVPLTRRGHPDSALYLLEAVGKLYMEGYTPKVSALYPKVEFPVSIETPILSHMVGWTHTEKWSLPLYSAVRRKMAASCKFAISIHDEENSYLRGNVIKGKTTYPLAASLVAVWDTIAMSVGLEKKSVSVVFRDVHLFSQPTLHDQRLLRLTVALHRGTGRFEVLNERSKVACGFVIVTSDPLNQINHANGDDRIVLNSEDIYKMFSEREYSYSGAFQSINCANISLTEAYLTWNGNWVTLIDGMLQMNALKHKHNGVSEPVYIRNLSVDIEEHFGTEVFDVDGKPVIKANHLENFDHTRCGGVLIEDVKFKDLPISSAVNKISLKTLQFVPRFQSNIRDINTALQIHLQIVAENASKNVIEIVEVLNNRGQTLDRKALLDIPGLNMVLKQVVVEKDNPKDQHNLLSNADLVIVQNLSTDDCVFQLLYSALKSDTFVASLERNSQYTPRNRPSTILRIVSSLSASTYSLHLARWRPSPVPSFTTSFTVRSVKDLPILSSTRDSLPSDHKLLVLTSYPPIDEVKELVSMWRKDADRKHVYLLMINHKTAEDNTIEELSDLDLAFNIMEKGSWGGDYYVPLKEEPLPVTNMTLQSEVIGDINSLRWVEVPKPSVSGIPVTVHYAGLNNLDVKRATGVYPIQRDSDAENNSYGMDFSGVTQNGARVMGIVQRGAASKEVRALPQLIWPVPKHWTLEEAATVPLPYAHAFYCLAIKSQLSANRSILVHGGAGALGQAAISIALAHGLRVFTTVSDMRKKHFLRKLFPELKEDHIGNSRDNSFGDMVLTLTKGVGVDYVINCVKGELKNTSLNACAAFAIVLETQTNDNFYFRMNYLSNERNYVNIDFSSIFTECKFADMKKLQWLVSEGIARGYVRPLSRVSYPPEHAARALRLLEASRHRGRVLLRLADATTPAHLRIISSAIKCSVIVTDNEDLGMQLAEMLITRGSKKLHLHLPRASPYVLSKKQSWEKQDIEVKISSDDLTSTKNLHTLLNESVRMGPIEGIFFIHTTASNSETHQATLTTLDNIARKLCPAIKYFAVLSTKKDFGNQIIILRAADQIPATKLYVPLIKVDQKPTEDAMQWPNVLEALERALRSNNPICCALGQREAKQTLLQKISNLSDMTLPEHIEVTSTLEELGVKQEKMDSIEVMLRNEYHTALPVDDILSLSIQQIQEIEQNTYATERNKIKGLDVFFSHVDTDELMATTEMVFLPTMANSSTTNDDEFDISETYLCIVPGLEGHHERFRELCERVKVPALVLQPGLDYPDESIQQTARRYAEILLKRASLQNHFYLLGYETGVMIALEMAAILEKQGLTGTVYCIGAAPDQFKSILQEELRDFSSVDALQEAVIYHMYGLMGGKCEVEYNKSASWHEKVESCVRALKGRVPLSTQYVRAQFEVTLARLLQSMQYIPHLKPLRSQLVLLCPDDPKITPQLLQKYSQQRIVVHQLGSPLAHALKDLRCATVVNQHLHPDILHAFNKKNLCDTYLLKTETLMTAGANQEREKDENNAE</sequence>
<evidence type="ECO:0000256" key="37">
    <source>
        <dbReference type="ARBA" id="ARBA00049171"/>
    </source>
</evidence>
<evidence type="ECO:0000256" key="13">
    <source>
        <dbReference type="ARBA" id="ARBA00023442"/>
    </source>
</evidence>
<comment type="catalytic activity">
    <reaction evidence="34">
        <text>3-oxotetradecanoyl-[ACP] + NADPH + H(+) = (3R)-hydroxytetradecanoyl-[ACP] + NADP(+)</text>
        <dbReference type="Rhea" id="RHEA:41888"/>
        <dbReference type="Rhea" id="RHEA-COMP:9645"/>
        <dbReference type="Rhea" id="RHEA-COMP:9646"/>
        <dbReference type="ChEBI" id="CHEBI:15378"/>
        <dbReference type="ChEBI" id="CHEBI:57783"/>
        <dbReference type="ChEBI" id="CHEBI:58349"/>
        <dbReference type="ChEBI" id="CHEBI:78473"/>
        <dbReference type="ChEBI" id="CHEBI:78474"/>
    </reaction>
    <physiologicalReaction direction="left-to-right" evidence="34">
        <dbReference type="Rhea" id="RHEA:41889"/>
    </physiologicalReaction>
</comment>
<comment type="catalytic activity">
    <reaction evidence="5">
        <text>(3R)-hydroxydodecanoyl-[ACP] = (2E)-dodecenoyl-[ACP] + H2O</text>
        <dbReference type="Rhea" id="RHEA:41876"/>
        <dbReference type="Rhea" id="RHEA-COMP:9642"/>
        <dbReference type="Rhea" id="RHEA-COMP:9643"/>
        <dbReference type="ChEBI" id="CHEBI:15377"/>
        <dbReference type="ChEBI" id="CHEBI:78470"/>
        <dbReference type="ChEBI" id="CHEBI:78472"/>
    </reaction>
    <physiologicalReaction direction="left-to-right" evidence="5">
        <dbReference type="Rhea" id="RHEA:41877"/>
    </physiologicalReaction>
</comment>
<comment type="catalytic activity">
    <reaction evidence="12">
        <text>(3R)-hydroxybutanoyl-[ACP] = (2E)-butenoyl-[ACP] + H2O</text>
        <dbReference type="Rhea" id="RHEA:41808"/>
        <dbReference type="Rhea" id="RHEA-COMP:9626"/>
        <dbReference type="Rhea" id="RHEA-COMP:9627"/>
        <dbReference type="ChEBI" id="CHEBI:15377"/>
        <dbReference type="ChEBI" id="CHEBI:78451"/>
        <dbReference type="ChEBI" id="CHEBI:78453"/>
    </reaction>
    <physiologicalReaction direction="left-to-right" evidence="12">
        <dbReference type="Rhea" id="RHEA:41809"/>
    </physiologicalReaction>
</comment>
<dbReference type="Pfam" id="PF00975">
    <property type="entry name" value="Thioesterase"/>
    <property type="match status" value="1"/>
</dbReference>
<evidence type="ECO:0000256" key="8">
    <source>
        <dbReference type="ARBA" id="ARBA00023394"/>
    </source>
</evidence>
<evidence type="ECO:0000256" key="21">
    <source>
        <dbReference type="ARBA" id="ARBA00047810"/>
    </source>
</evidence>
<comment type="catalytic activity">
    <reaction evidence="33">
        <text>hexadecanoyl-[ACP] + H2O = hexadecanoate + holo-[ACP] + H(+)</text>
        <dbReference type="Rhea" id="RHEA:41932"/>
        <dbReference type="Rhea" id="RHEA-COMP:9652"/>
        <dbReference type="Rhea" id="RHEA-COMP:9685"/>
        <dbReference type="ChEBI" id="CHEBI:7896"/>
        <dbReference type="ChEBI" id="CHEBI:15377"/>
        <dbReference type="ChEBI" id="CHEBI:15378"/>
        <dbReference type="ChEBI" id="CHEBI:64479"/>
        <dbReference type="ChEBI" id="CHEBI:78483"/>
        <dbReference type="EC" id="3.1.2.14"/>
    </reaction>
    <physiologicalReaction direction="left-to-right" evidence="33">
        <dbReference type="Rhea" id="RHEA:41933"/>
    </physiologicalReaction>
</comment>
<evidence type="ECO:0000313" key="46">
    <source>
        <dbReference type="Proteomes" id="UP001549920"/>
    </source>
</evidence>
<evidence type="ECO:0000256" key="10">
    <source>
        <dbReference type="ARBA" id="ARBA00023399"/>
    </source>
</evidence>
<dbReference type="Gene3D" id="3.40.50.720">
    <property type="entry name" value="NAD(P)-binding Rossmann-like Domain"/>
    <property type="match status" value="1"/>
</dbReference>
<evidence type="ECO:0000256" key="18">
    <source>
        <dbReference type="ARBA" id="ARBA00047451"/>
    </source>
</evidence>
<comment type="catalytic activity">
    <reaction evidence="39">
        <text>3-oxohexadecanoyl-[ACP] + NADPH + H(+) = (3R)-hydroxyhexadecanoyl-[ACP] + NADP(+)</text>
        <dbReference type="Rhea" id="RHEA:41904"/>
        <dbReference type="Rhea" id="RHEA-COMP:9649"/>
        <dbReference type="Rhea" id="RHEA-COMP:9650"/>
        <dbReference type="ChEBI" id="CHEBI:15378"/>
        <dbReference type="ChEBI" id="CHEBI:57783"/>
        <dbReference type="ChEBI" id="CHEBI:58349"/>
        <dbReference type="ChEBI" id="CHEBI:78478"/>
        <dbReference type="ChEBI" id="CHEBI:78480"/>
    </reaction>
    <physiologicalReaction direction="left-to-right" evidence="39">
        <dbReference type="Rhea" id="RHEA:41905"/>
    </physiologicalReaction>
</comment>
<evidence type="ECO:0000256" key="6">
    <source>
        <dbReference type="ARBA" id="ARBA00023373"/>
    </source>
</evidence>
<comment type="catalytic activity">
    <reaction evidence="23">
        <text>3-oxobutanoyl-[ACP] + NADPH + H(+) = (3R)-hydroxybutanoyl-[ACP] + NADP(+)</text>
        <dbReference type="Rhea" id="RHEA:41804"/>
        <dbReference type="Rhea" id="RHEA-COMP:9625"/>
        <dbReference type="Rhea" id="RHEA-COMP:9626"/>
        <dbReference type="ChEBI" id="CHEBI:15378"/>
        <dbReference type="ChEBI" id="CHEBI:57783"/>
        <dbReference type="ChEBI" id="CHEBI:58349"/>
        <dbReference type="ChEBI" id="CHEBI:78450"/>
        <dbReference type="ChEBI" id="CHEBI:78451"/>
    </reaction>
    <physiologicalReaction direction="left-to-right" evidence="23">
        <dbReference type="Rhea" id="RHEA:41805"/>
    </physiologicalReaction>
</comment>
<comment type="caution">
    <text evidence="45">The sequence shown here is derived from an EMBL/GenBank/DDBJ whole genome shotgun (WGS) entry which is preliminary data.</text>
</comment>
<comment type="catalytic activity">
    <reaction evidence="40">
        <text>3-oxooctanoyl-[ACP] + NADPH + H(+) = (3R)-hydroxyoctanoyl-[ACP] + NADP(+)</text>
        <dbReference type="Rhea" id="RHEA:41840"/>
        <dbReference type="Rhea" id="RHEA-COMP:9633"/>
        <dbReference type="Rhea" id="RHEA-COMP:9634"/>
        <dbReference type="ChEBI" id="CHEBI:15378"/>
        <dbReference type="ChEBI" id="CHEBI:57783"/>
        <dbReference type="ChEBI" id="CHEBI:58349"/>
        <dbReference type="ChEBI" id="CHEBI:78460"/>
        <dbReference type="ChEBI" id="CHEBI:78461"/>
    </reaction>
    <physiologicalReaction direction="left-to-right" evidence="40">
        <dbReference type="Rhea" id="RHEA:41841"/>
    </physiologicalReaction>
</comment>
<dbReference type="InterPro" id="IPR029058">
    <property type="entry name" value="AB_hydrolase_fold"/>
</dbReference>
<evidence type="ECO:0000256" key="36">
    <source>
        <dbReference type="ARBA" id="ARBA00049109"/>
    </source>
</evidence>
<evidence type="ECO:0000256" key="35">
    <source>
        <dbReference type="ARBA" id="ARBA00049019"/>
    </source>
</evidence>
<evidence type="ECO:0000256" key="27">
    <source>
        <dbReference type="ARBA" id="ARBA00048289"/>
    </source>
</evidence>
<evidence type="ECO:0000256" key="33">
    <source>
        <dbReference type="ARBA" id="ARBA00048704"/>
    </source>
</evidence>
<dbReference type="Gene3D" id="3.40.47.10">
    <property type="match status" value="1"/>
</dbReference>
<dbReference type="InterPro" id="IPR020843">
    <property type="entry name" value="ER"/>
</dbReference>
<evidence type="ECO:0000256" key="34">
    <source>
        <dbReference type="ARBA" id="ARBA00048935"/>
    </source>
</evidence>
<dbReference type="InterPro" id="IPR050091">
    <property type="entry name" value="PKS_NRPS_Biosynth_Enz"/>
</dbReference>
<dbReference type="Gene3D" id="3.40.50.1820">
    <property type="entry name" value="alpha/beta hydrolase"/>
    <property type="match status" value="1"/>
</dbReference>
<dbReference type="SUPFAM" id="SSF53901">
    <property type="entry name" value="Thiolase-like"/>
    <property type="match status" value="2"/>
</dbReference>
<evidence type="ECO:0000256" key="26">
    <source>
        <dbReference type="ARBA" id="ARBA00048281"/>
    </source>
</evidence>
<comment type="catalytic activity">
    <reaction evidence="28">
        <text>(2E)-octenoyl-[ACP] + NADPH + H(+) = octanoyl-[ACP] + NADP(+)</text>
        <dbReference type="Rhea" id="RHEA:41848"/>
        <dbReference type="Rhea" id="RHEA-COMP:9635"/>
        <dbReference type="Rhea" id="RHEA-COMP:9636"/>
        <dbReference type="ChEBI" id="CHEBI:15378"/>
        <dbReference type="ChEBI" id="CHEBI:57783"/>
        <dbReference type="ChEBI" id="CHEBI:58349"/>
        <dbReference type="ChEBI" id="CHEBI:78462"/>
        <dbReference type="ChEBI" id="CHEBI:78463"/>
    </reaction>
    <physiologicalReaction direction="left-to-right" evidence="28">
        <dbReference type="Rhea" id="RHEA:41849"/>
    </physiologicalReaction>
</comment>
<comment type="catalytic activity">
    <reaction evidence="43">
        <text>octanoyl-[ACP] + malonyl-[ACP] + H(+) = 3-oxodecanoyl-[ACP] + holo-[ACP] + CO2</text>
        <dbReference type="Rhea" id="RHEA:41852"/>
        <dbReference type="Rhea" id="RHEA-COMP:9623"/>
        <dbReference type="Rhea" id="RHEA-COMP:9636"/>
        <dbReference type="Rhea" id="RHEA-COMP:9637"/>
        <dbReference type="Rhea" id="RHEA-COMP:9685"/>
        <dbReference type="ChEBI" id="CHEBI:15378"/>
        <dbReference type="ChEBI" id="CHEBI:16526"/>
        <dbReference type="ChEBI" id="CHEBI:64479"/>
        <dbReference type="ChEBI" id="CHEBI:78449"/>
        <dbReference type="ChEBI" id="CHEBI:78463"/>
        <dbReference type="ChEBI" id="CHEBI:78464"/>
    </reaction>
    <physiologicalReaction direction="left-to-right" evidence="43">
        <dbReference type="Rhea" id="RHEA:41853"/>
    </physiologicalReaction>
</comment>
<evidence type="ECO:0000256" key="25">
    <source>
        <dbReference type="ARBA" id="ARBA00048051"/>
    </source>
</evidence>
<dbReference type="InterPro" id="IPR014030">
    <property type="entry name" value="Ketoacyl_synth_N"/>
</dbReference>
<dbReference type="InterPro" id="IPR016039">
    <property type="entry name" value="Thiolase-like"/>
</dbReference>
<evidence type="ECO:0000256" key="2">
    <source>
        <dbReference type="ARBA" id="ARBA00022799"/>
    </source>
</evidence>
<dbReference type="Gene3D" id="3.40.366.10">
    <property type="entry name" value="Malonyl-Coenzyme A Acyl Carrier Protein, domain 2"/>
    <property type="match status" value="1"/>
</dbReference>
<dbReference type="InterPro" id="IPR032821">
    <property type="entry name" value="PKS_assoc"/>
</dbReference>
<dbReference type="Pfam" id="PF13602">
    <property type="entry name" value="ADH_zinc_N_2"/>
    <property type="match status" value="1"/>
</dbReference>
<comment type="catalytic activity">
    <reaction evidence="21">
        <text>(2E)-hexadecenoyl-[ACP] + NADPH + H(+) = hexadecanoyl-[ACP] + NADP(+)</text>
        <dbReference type="Rhea" id="RHEA:41912"/>
        <dbReference type="Rhea" id="RHEA-COMP:9651"/>
        <dbReference type="Rhea" id="RHEA-COMP:9652"/>
        <dbReference type="ChEBI" id="CHEBI:15378"/>
        <dbReference type="ChEBI" id="CHEBI:57783"/>
        <dbReference type="ChEBI" id="CHEBI:58349"/>
        <dbReference type="ChEBI" id="CHEBI:78481"/>
        <dbReference type="ChEBI" id="CHEBI:78483"/>
    </reaction>
    <physiologicalReaction direction="left-to-right" evidence="21">
        <dbReference type="Rhea" id="RHEA:41913"/>
    </physiologicalReaction>
</comment>
<comment type="catalytic activity">
    <reaction evidence="42">
        <text>(2E)-decenoyl-[ACP] + NADPH + H(+) = decanoyl-[ACP] + NADP(+)</text>
        <dbReference type="Rhea" id="RHEA:41864"/>
        <dbReference type="Rhea" id="RHEA-COMP:9639"/>
        <dbReference type="Rhea" id="RHEA-COMP:9640"/>
        <dbReference type="ChEBI" id="CHEBI:15378"/>
        <dbReference type="ChEBI" id="CHEBI:57783"/>
        <dbReference type="ChEBI" id="CHEBI:58349"/>
        <dbReference type="ChEBI" id="CHEBI:78467"/>
        <dbReference type="ChEBI" id="CHEBI:78468"/>
    </reaction>
    <physiologicalReaction direction="left-to-right" evidence="42">
        <dbReference type="Rhea" id="RHEA:41865"/>
    </physiologicalReaction>
</comment>
<dbReference type="InterPro" id="IPR001031">
    <property type="entry name" value="Thioesterase"/>
</dbReference>
<evidence type="ECO:0000256" key="1">
    <source>
        <dbReference type="ARBA" id="ARBA00005189"/>
    </source>
</evidence>
<comment type="pathway">
    <text evidence="1">Lipid metabolism.</text>
</comment>
<comment type="catalytic activity">
    <reaction evidence="14">
        <text>3-oxooctadecanoyl-[ACP] + NADPH + H(+) = (3R)-hydroxyoctadecanoyl-[ACP] + NADP(+)</text>
        <dbReference type="Rhea" id="RHEA:41920"/>
        <dbReference type="Rhea" id="RHEA-COMP:9653"/>
        <dbReference type="Rhea" id="RHEA-COMP:9654"/>
        <dbReference type="ChEBI" id="CHEBI:15378"/>
        <dbReference type="ChEBI" id="CHEBI:57783"/>
        <dbReference type="ChEBI" id="CHEBI:58349"/>
        <dbReference type="ChEBI" id="CHEBI:78487"/>
        <dbReference type="ChEBI" id="CHEBI:78488"/>
    </reaction>
    <physiologicalReaction direction="left-to-right" evidence="14">
        <dbReference type="Rhea" id="RHEA:41921"/>
    </physiologicalReaction>
</comment>
<evidence type="ECO:0000256" key="3">
    <source>
        <dbReference type="ARBA" id="ARBA00022898"/>
    </source>
</evidence>
<dbReference type="SMART" id="SM00829">
    <property type="entry name" value="PKS_ER"/>
    <property type="match status" value="1"/>
</dbReference>
<dbReference type="InterPro" id="IPR011032">
    <property type="entry name" value="GroES-like_sf"/>
</dbReference>
<gene>
    <name evidence="45" type="ORF">ABMA27_008332</name>
</gene>
<evidence type="ECO:0000256" key="7">
    <source>
        <dbReference type="ARBA" id="ARBA00023388"/>
    </source>
</evidence>
<dbReference type="PANTHER" id="PTHR43775:SF23">
    <property type="entry name" value="FATTY ACID SYNTHASE 3"/>
    <property type="match status" value="1"/>
</dbReference>
<comment type="catalytic activity">
    <reaction evidence="35">
        <text>(2E)-octadecenoyl-[ACP] + NADPH + H(+) = octadecanoyl-[ACP] + NADP(+)</text>
        <dbReference type="Rhea" id="RHEA:41928"/>
        <dbReference type="Rhea" id="RHEA-COMP:9655"/>
        <dbReference type="Rhea" id="RHEA-COMP:9656"/>
        <dbReference type="ChEBI" id="CHEBI:15378"/>
        <dbReference type="ChEBI" id="CHEBI:57783"/>
        <dbReference type="ChEBI" id="CHEBI:58349"/>
        <dbReference type="ChEBI" id="CHEBI:78489"/>
        <dbReference type="ChEBI" id="CHEBI:78495"/>
    </reaction>
    <physiologicalReaction direction="left-to-right" evidence="35">
        <dbReference type="Rhea" id="RHEA:41929"/>
    </physiologicalReaction>
</comment>
<evidence type="ECO:0000256" key="24">
    <source>
        <dbReference type="ARBA" id="ARBA00047961"/>
    </source>
</evidence>
<keyword evidence="2" id="KW-0702">S-nitrosylation</keyword>
<evidence type="ECO:0000256" key="38">
    <source>
        <dbReference type="ARBA" id="ARBA00049263"/>
    </source>
</evidence>
<comment type="catalytic activity">
    <reaction evidence="11">
        <text>(3R)-hydroxyhexadecanoyl-[ACP] = (2E)-hexadecenoyl-[ACP] + H2O</text>
        <dbReference type="Rhea" id="RHEA:41908"/>
        <dbReference type="Rhea" id="RHEA-COMP:9650"/>
        <dbReference type="Rhea" id="RHEA-COMP:9651"/>
        <dbReference type="ChEBI" id="CHEBI:15377"/>
        <dbReference type="ChEBI" id="CHEBI:78480"/>
        <dbReference type="ChEBI" id="CHEBI:78481"/>
    </reaction>
    <physiologicalReaction direction="left-to-right" evidence="11">
        <dbReference type="Rhea" id="RHEA:41909"/>
    </physiologicalReaction>
</comment>
<evidence type="ECO:0000256" key="14">
    <source>
        <dbReference type="ARBA" id="ARBA00047300"/>
    </source>
</evidence>
<dbReference type="Pfam" id="PF00109">
    <property type="entry name" value="ketoacyl-synt"/>
    <property type="match status" value="1"/>
</dbReference>
<evidence type="ECO:0000256" key="12">
    <source>
        <dbReference type="ARBA" id="ARBA00023402"/>
    </source>
</evidence>
<proteinExistence type="predicted"/>
<dbReference type="Gene3D" id="3.30.70.3290">
    <property type="match status" value="1"/>
</dbReference>
<comment type="catalytic activity">
    <reaction evidence="6">
        <text>(3R)-hydroxyhexanoyl-[ACP] = (2E)-hexenoyl-[ACP] + H2O</text>
        <dbReference type="Rhea" id="RHEA:41828"/>
        <dbReference type="Rhea" id="RHEA-COMP:9630"/>
        <dbReference type="Rhea" id="RHEA-COMP:9631"/>
        <dbReference type="ChEBI" id="CHEBI:15377"/>
        <dbReference type="ChEBI" id="CHEBI:78457"/>
        <dbReference type="ChEBI" id="CHEBI:78458"/>
    </reaction>
    <physiologicalReaction direction="left-to-right" evidence="6">
        <dbReference type="Rhea" id="RHEA:41829"/>
    </physiologicalReaction>
</comment>
<evidence type="ECO:0000259" key="44">
    <source>
        <dbReference type="PROSITE" id="PS52004"/>
    </source>
</evidence>
<dbReference type="EMBL" id="JBEUOH010000022">
    <property type="protein sequence ID" value="KAL0867563.1"/>
    <property type="molecule type" value="Genomic_DNA"/>
</dbReference>